<comment type="caution">
    <text evidence="2">The sequence shown here is derived from an EMBL/GenBank/DDBJ whole genome shotgun (WGS) entry which is preliminary data.</text>
</comment>
<feature type="transmembrane region" description="Helical" evidence="1">
    <location>
        <begin position="6"/>
        <end position="24"/>
    </location>
</feature>
<protein>
    <submittedName>
        <fullName evidence="2">Uncharacterized protein</fullName>
    </submittedName>
</protein>
<dbReference type="Proteomes" id="UP001497480">
    <property type="component" value="Unassembled WGS sequence"/>
</dbReference>
<name>A0AAV1Y3R6_LUPLU</name>
<evidence type="ECO:0000313" key="2">
    <source>
        <dbReference type="EMBL" id="CAL0328640.1"/>
    </source>
</evidence>
<accession>A0AAV1Y3R6</accession>
<proteinExistence type="predicted"/>
<gene>
    <name evidence="2" type="ORF">LLUT_LOCUS29700</name>
</gene>
<evidence type="ECO:0000313" key="3">
    <source>
        <dbReference type="Proteomes" id="UP001497480"/>
    </source>
</evidence>
<dbReference type="EMBL" id="CAXHTB010000021">
    <property type="protein sequence ID" value="CAL0328640.1"/>
    <property type="molecule type" value="Genomic_DNA"/>
</dbReference>
<dbReference type="AlphaFoldDB" id="A0AAV1Y3R6"/>
<keyword evidence="1" id="KW-1133">Transmembrane helix</keyword>
<reference evidence="2 3" key="1">
    <citation type="submission" date="2024-03" db="EMBL/GenBank/DDBJ databases">
        <authorList>
            <person name="Martinez-Hernandez J."/>
        </authorList>
    </citation>
    <scope>NUCLEOTIDE SEQUENCE [LARGE SCALE GENOMIC DNA]</scope>
</reference>
<organism evidence="2 3">
    <name type="scientific">Lupinus luteus</name>
    <name type="common">European yellow lupine</name>
    <dbReference type="NCBI Taxonomy" id="3873"/>
    <lineage>
        <taxon>Eukaryota</taxon>
        <taxon>Viridiplantae</taxon>
        <taxon>Streptophyta</taxon>
        <taxon>Embryophyta</taxon>
        <taxon>Tracheophyta</taxon>
        <taxon>Spermatophyta</taxon>
        <taxon>Magnoliopsida</taxon>
        <taxon>eudicotyledons</taxon>
        <taxon>Gunneridae</taxon>
        <taxon>Pentapetalae</taxon>
        <taxon>rosids</taxon>
        <taxon>fabids</taxon>
        <taxon>Fabales</taxon>
        <taxon>Fabaceae</taxon>
        <taxon>Papilionoideae</taxon>
        <taxon>50 kb inversion clade</taxon>
        <taxon>genistoids sensu lato</taxon>
        <taxon>core genistoids</taxon>
        <taxon>Genisteae</taxon>
        <taxon>Lupinus</taxon>
    </lineage>
</organism>
<keyword evidence="1" id="KW-0812">Transmembrane</keyword>
<sequence length="110" mass="12656">MAVKLVYMPCLALVFVASTFYALNLEYKKKVTDMVFFAEDLHPLARIKYQSVYLKIKKILLLQVFHRRYLLVLMMQLEKAYVAEHSGRVHSLGIGICPFSIFGSKAIGIR</sequence>
<evidence type="ECO:0000256" key="1">
    <source>
        <dbReference type="SAM" id="Phobius"/>
    </source>
</evidence>
<keyword evidence="1" id="KW-0472">Membrane</keyword>
<keyword evidence="3" id="KW-1185">Reference proteome</keyword>